<evidence type="ECO:0000256" key="5">
    <source>
        <dbReference type="SAM" id="SignalP"/>
    </source>
</evidence>
<dbReference type="eggNOG" id="COG0823">
    <property type="taxonomic scope" value="Bacteria"/>
</dbReference>
<name>H6L6I3_SAPGL</name>
<evidence type="ECO:0000256" key="4">
    <source>
        <dbReference type="PROSITE-ProRule" id="PRU00473"/>
    </source>
</evidence>
<dbReference type="Gene3D" id="3.30.1330.60">
    <property type="entry name" value="OmpA-like domain"/>
    <property type="match status" value="1"/>
</dbReference>
<dbReference type="SUPFAM" id="SSF103088">
    <property type="entry name" value="OmpA-like"/>
    <property type="match status" value="1"/>
</dbReference>
<gene>
    <name evidence="7" type="primary">pal</name>
    <name evidence="7" type="ordered locus">SGRA_1390</name>
</gene>
<dbReference type="PRINTS" id="PR01021">
    <property type="entry name" value="OMPADOMAIN"/>
</dbReference>
<dbReference type="Gene3D" id="2.120.10.30">
    <property type="entry name" value="TolB, C-terminal domain"/>
    <property type="match status" value="1"/>
</dbReference>
<proteinExistence type="predicted"/>
<comment type="subcellular location">
    <subcellularLocation>
        <location evidence="1">Cell outer membrane</location>
    </subcellularLocation>
</comment>
<evidence type="ECO:0000313" key="7">
    <source>
        <dbReference type="EMBL" id="AFC24125.1"/>
    </source>
</evidence>
<dbReference type="PANTHER" id="PTHR30329">
    <property type="entry name" value="STATOR ELEMENT OF FLAGELLAR MOTOR COMPLEX"/>
    <property type="match status" value="1"/>
</dbReference>
<keyword evidence="2 4" id="KW-0472">Membrane</keyword>
<feature type="signal peptide" evidence="5">
    <location>
        <begin position="1"/>
        <end position="23"/>
    </location>
</feature>
<dbReference type="InterPro" id="IPR036737">
    <property type="entry name" value="OmpA-like_sf"/>
</dbReference>
<keyword evidence="5" id="KW-0732">Signal</keyword>
<keyword evidence="8" id="KW-1185">Reference proteome</keyword>
<dbReference type="InterPro" id="IPR011042">
    <property type="entry name" value="6-blade_b-propeller_TolB-like"/>
</dbReference>
<sequence>MRYLIILSCIIPQLLAAQSIQWAAVVFDKSSELALPKHKGQYVAKEVVGPPSVIAENCKGTPCAWTPKSKSNGDGEFIKVGYKTPQKVKQITVSEAFNPGAIEKIVAYGSKGEVRLIFEQTPELSKENKDRKGKLTKFVLEEQTDFLVSAIQLQLNTRMVYGYNQIDAIGISEEEVDYQVEVQTVAGADEVDDPVNLGANINSPTDELAPLISPDGQLLYYTRQNHPDNLGDKGNQDVWCAKLGEDGQFLPAENIGAPINNERNNSICSVTPDGQTLLVLNVYKKDGGSEKGLSFSHKDGADRWSFPEALEIEDYYNHNKFGEYSLANDGKTLVLAIERDDTEGAKDIYVSFREEDGSWTAPLHTGEVLNTAASELSPYLAADGKTLYFATSGRPGYGQADMFMSRRLDDSWTNWSEPLNLGPKLNTPDFDAYYSLPASGEYAFFSSSENSLGKTDIMKVQLPESARPEAVLLVRGRVFNALDSTPLAASVQYESLGKEGPSGIARSNPQTGAYSLVLPSGTNYGFLAQKEKFLSESKSIDLPKGGEYKEVVVDLYLHPIQKGAKIRLNNIFFDTNKYNLKEEGQKELDRLLALMAQYPEMKIEIGGHTDSRGSLAANQTLSNNRAKAVVDYLKEHGISAKRMKAKGYGENDPAASNETEEGRAFNRRIELKVLELD</sequence>
<protein>
    <submittedName>
        <fullName evidence="7">Outer membrane protein</fullName>
    </submittedName>
</protein>
<feature type="domain" description="OmpA-like" evidence="6">
    <location>
        <begin position="560"/>
        <end position="677"/>
    </location>
</feature>
<dbReference type="HOGENOM" id="CLU_014978_2_0_10"/>
<evidence type="ECO:0000256" key="3">
    <source>
        <dbReference type="ARBA" id="ARBA00023237"/>
    </source>
</evidence>
<dbReference type="InterPro" id="IPR011659">
    <property type="entry name" value="WD40"/>
</dbReference>
<reference evidence="7 8" key="1">
    <citation type="journal article" date="2012" name="Stand. Genomic Sci.">
        <title>Complete genome sequencing and analysis of Saprospira grandis str. Lewin, a predatory marine bacterium.</title>
        <authorList>
            <person name="Saw J.H."/>
            <person name="Yuryev A."/>
            <person name="Kanbe M."/>
            <person name="Hou S."/>
            <person name="Young A.G."/>
            <person name="Aizawa S."/>
            <person name="Alam M."/>
        </authorList>
    </citation>
    <scope>NUCLEOTIDE SEQUENCE [LARGE SCALE GENOMIC DNA]</scope>
    <source>
        <strain evidence="7 8">Lewin</strain>
    </source>
</reference>
<dbReference type="Pfam" id="PF07676">
    <property type="entry name" value="PD40"/>
    <property type="match status" value="2"/>
</dbReference>
<evidence type="ECO:0000256" key="1">
    <source>
        <dbReference type="ARBA" id="ARBA00004442"/>
    </source>
</evidence>
<dbReference type="GO" id="GO:0009279">
    <property type="term" value="C:cell outer membrane"/>
    <property type="evidence" value="ECO:0007669"/>
    <property type="project" value="UniProtKB-SubCell"/>
</dbReference>
<dbReference type="InterPro" id="IPR050330">
    <property type="entry name" value="Bact_OuterMem_StrucFunc"/>
</dbReference>
<evidence type="ECO:0000256" key="2">
    <source>
        <dbReference type="ARBA" id="ARBA00023136"/>
    </source>
</evidence>
<dbReference type="PANTHER" id="PTHR30329:SF21">
    <property type="entry name" value="LIPOPROTEIN YIAD-RELATED"/>
    <property type="match status" value="1"/>
</dbReference>
<dbReference type="InterPro" id="IPR006665">
    <property type="entry name" value="OmpA-like"/>
</dbReference>
<dbReference type="RefSeq" id="WP_015691762.1">
    <property type="nucleotide sequence ID" value="NC_016940.1"/>
</dbReference>
<dbReference type="KEGG" id="sgn:SGRA_1390"/>
<dbReference type="Proteomes" id="UP000007519">
    <property type="component" value="Chromosome"/>
</dbReference>
<evidence type="ECO:0000313" key="8">
    <source>
        <dbReference type="Proteomes" id="UP000007519"/>
    </source>
</evidence>
<dbReference type="AlphaFoldDB" id="H6L6I3"/>
<dbReference type="OrthoDB" id="1488841at2"/>
<dbReference type="InterPro" id="IPR006664">
    <property type="entry name" value="OMP_bac"/>
</dbReference>
<dbReference type="Pfam" id="PF00691">
    <property type="entry name" value="OmpA"/>
    <property type="match status" value="1"/>
</dbReference>
<dbReference type="STRING" id="984262.SGRA_1390"/>
<accession>H6L6I3</accession>
<dbReference type="SUPFAM" id="SSF82171">
    <property type="entry name" value="DPP6 N-terminal domain-like"/>
    <property type="match status" value="1"/>
</dbReference>
<dbReference type="EMBL" id="CP002831">
    <property type="protein sequence ID" value="AFC24125.1"/>
    <property type="molecule type" value="Genomic_DNA"/>
</dbReference>
<dbReference type="eggNOG" id="COG2885">
    <property type="taxonomic scope" value="Bacteria"/>
</dbReference>
<evidence type="ECO:0000259" key="6">
    <source>
        <dbReference type="PROSITE" id="PS51123"/>
    </source>
</evidence>
<keyword evidence="3" id="KW-0998">Cell outer membrane</keyword>
<dbReference type="CDD" id="cd07185">
    <property type="entry name" value="OmpA_C-like"/>
    <property type="match status" value="1"/>
</dbReference>
<organism evidence="7 8">
    <name type="scientific">Saprospira grandis (strain Lewin)</name>
    <dbReference type="NCBI Taxonomy" id="984262"/>
    <lineage>
        <taxon>Bacteria</taxon>
        <taxon>Pseudomonadati</taxon>
        <taxon>Bacteroidota</taxon>
        <taxon>Saprospiria</taxon>
        <taxon>Saprospirales</taxon>
        <taxon>Saprospiraceae</taxon>
        <taxon>Saprospira</taxon>
    </lineage>
</organism>
<feature type="chain" id="PRO_5003604714" evidence="5">
    <location>
        <begin position="24"/>
        <end position="677"/>
    </location>
</feature>
<dbReference type="PROSITE" id="PS51123">
    <property type="entry name" value="OMPA_2"/>
    <property type="match status" value="1"/>
</dbReference>